<gene>
    <name evidence="1" type="ORF">MTCD1_01150</name>
</gene>
<organism evidence="1 2">
    <name type="scientific">Colwellia marinimaniae</name>
    <dbReference type="NCBI Taxonomy" id="1513592"/>
    <lineage>
        <taxon>Bacteria</taxon>
        <taxon>Pseudomonadati</taxon>
        <taxon>Pseudomonadota</taxon>
        <taxon>Gammaproteobacteria</taxon>
        <taxon>Alteromonadales</taxon>
        <taxon>Colwelliaceae</taxon>
        <taxon>Colwellia</taxon>
    </lineage>
</organism>
<reference evidence="1 2" key="1">
    <citation type="submission" date="2017-06" db="EMBL/GenBank/DDBJ databases">
        <title>Whole Genome Sequences of Colwellia marinimaniae MTCD1.</title>
        <authorList>
            <person name="Kusumoto H."/>
            <person name="Inoue M."/>
            <person name="Tanikawa K."/>
            <person name="Maeji H."/>
            <person name="Cameron J.H."/>
            <person name="Bartlett D.H."/>
        </authorList>
    </citation>
    <scope>NUCLEOTIDE SEQUENCE [LARGE SCALE GENOMIC DNA]</scope>
    <source>
        <strain evidence="1 2">MTCD1</strain>
    </source>
</reference>
<sequence length="80" mass="9545">MQAYDLLRKVECKTPEDLKAYFSSLDNFKYKDKWYVIDISGNNIRLMAFIEFRAGKMFVKHVVNHPDYDKLCEKYARGDL</sequence>
<dbReference type="EMBL" id="BDQM01000006">
    <property type="protein sequence ID" value="GAW95547.1"/>
    <property type="molecule type" value="Genomic_DNA"/>
</dbReference>
<evidence type="ECO:0000313" key="1">
    <source>
        <dbReference type="EMBL" id="GAW95547.1"/>
    </source>
</evidence>
<protein>
    <recommendedName>
        <fullName evidence="3">Cytoplasmic protein</fullName>
    </recommendedName>
</protein>
<accession>A0ABQ0MT46</accession>
<comment type="caution">
    <text evidence="1">The sequence shown here is derived from an EMBL/GenBank/DDBJ whole genome shotgun (WGS) entry which is preliminary data.</text>
</comment>
<dbReference type="Pfam" id="PF09907">
    <property type="entry name" value="HigB_toxin"/>
    <property type="match status" value="1"/>
</dbReference>
<proteinExistence type="predicted"/>
<dbReference type="Proteomes" id="UP000197068">
    <property type="component" value="Unassembled WGS sequence"/>
</dbReference>
<evidence type="ECO:0000313" key="2">
    <source>
        <dbReference type="Proteomes" id="UP000197068"/>
    </source>
</evidence>
<evidence type="ECO:0008006" key="3">
    <source>
        <dbReference type="Google" id="ProtNLM"/>
    </source>
</evidence>
<name>A0ABQ0MT46_9GAMM</name>
<keyword evidence="2" id="KW-1185">Reference proteome</keyword>
<dbReference type="InterPro" id="IPR018669">
    <property type="entry name" value="Toxin_HigB"/>
</dbReference>